<feature type="region of interest" description="Disordered" evidence="1">
    <location>
        <begin position="1"/>
        <end position="24"/>
    </location>
</feature>
<dbReference type="Proteomes" id="UP001174936">
    <property type="component" value="Unassembled WGS sequence"/>
</dbReference>
<dbReference type="AlphaFoldDB" id="A0AA39YAS7"/>
<organism evidence="2 3">
    <name type="scientific">Cercophora newfieldiana</name>
    <dbReference type="NCBI Taxonomy" id="92897"/>
    <lineage>
        <taxon>Eukaryota</taxon>
        <taxon>Fungi</taxon>
        <taxon>Dikarya</taxon>
        <taxon>Ascomycota</taxon>
        <taxon>Pezizomycotina</taxon>
        <taxon>Sordariomycetes</taxon>
        <taxon>Sordariomycetidae</taxon>
        <taxon>Sordariales</taxon>
        <taxon>Lasiosphaeriaceae</taxon>
        <taxon>Cercophora</taxon>
    </lineage>
</organism>
<dbReference type="EMBL" id="JAULSV010000003">
    <property type="protein sequence ID" value="KAK0649184.1"/>
    <property type="molecule type" value="Genomic_DNA"/>
</dbReference>
<comment type="caution">
    <text evidence="2">The sequence shown here is derived from an EMBL/GenBank/DDBJ whole genome shotgun (WGS) entry which is preliminary data.</text>
</comment>
<proteinExistence type="predicted"/>
<evidence type="ECO:0000256" key="1">
    <source>
        <dbReference type="SAM" id="MobiDB-lite"/>
    </source>
</evidence>
<protein>
    <submittedName>
        <fullName evidence="2">Uncharacterized protein</fullName>
    </submittedName>
</protein>
<keyword evidence="3" id="KW-1185">Reference proteome</keyword>
<sequence length="205" mass="21818">MGLRPRVLRGSPRGVRTGPRPHGEANAANIVVESTPSAALGGCGQACPWCGRPFPGSWDVLIPAPCLSPSLHYIKGVADVRAHDHRASACACILHIPCMLLFSWRKQAELTGLVRCLAHNHVLCMVSRSGRDGAKPTSRSIRLGSQNREDFGCGGLSQRSAAMRNLRSAVGSRYATDASPVCPRFAPVKSFLATFPGGIHLSAGW</sequence>
<name>A0AA39YAS7_9PEZI</name>
<reference evidence="2" key="1">
    <citation type="submission" date="2023-06" db="EMBL/GenBank/DDBJ databases">
        <title>Genome-scale phylogeny and comparative genomics of the fungal order Sordariales.</title>
        <authorList>
            <consortium name="Lawrence Berkeley National Laboratory"/>
            <person name="Hensen N."/>
            <person name="Bonometti L."/>
            <person name="Westerberg I."/>
            <person name="Brannstrom I.O."/>
            <person name="Guillou S."/>
            <person name="Cros-Aarteil S."/>
            <person name="Calhoun S."/>
            <person name="Haridas S."/>
            <person name="Kuo A."/>
            <person name="Mondo S."/>
            <person name="Pangilinan J."/>
            <person name="Riley R."/>
            <person name="Labutti K."/>
            <person name="Andreopoulos B."/>
            <person name="Lipzen A."/>
            <person name="Chen C."/>
            <person name="Yanf M."/>
            <person name="Daum C."/>
            <person name="Ng V."/>
            <person name="Clum A."/>
            <person name="Steindorff A."/>
            <person name="Ohm R."/>
            <person name="Martin F."/>
            <person name="Silar P."/>
            <person name="Natvig D."/>
            <person name="Lalanne C."/>
            <person name="Gautier V."/>
            <person name="Ament-Velasquez S.L."/>
            <person name="Kruys A."/>
            <person name="Hutchinson M.I."/>
            <person name="Powell A.J."/>
            <person name="Barry K."/>
            <person name="Miller A.N."/>
            <person name="Grigoriev I.V."/>
            <person name="Debuchy R."/>
            <person name="Gladieux P."/>
            <person name="Thoren M.H."/>
            <person name="Johannesson H."/>
        </authorList>
    </citation>
    <scope>NUCLEOTIDE SEQUENCE</scope>
    <source>
        <strain evidence="2">SMH2532-1</strain>
    </source>
</reference>
<accession>A0AA39YAS7</accession>
<gene>
    <name evidence="2" type="ORF">B0T16DRAFT_126829</name>
</gene>
<evidence type="ECO:0000313" key="3">
    <source>
        <dbReference type="Proteomes" id="UP001174936"/>
    </source>
</evidence>
<evidence type="ECO:0000313" key="2">
    <source>
        <dbReference type="EMBL" id="KAK0649184.1"/>
    </source>
</evidence>